<gene>
    <name evidence="1" type="ORF">KIKIMORA_03180</name>
</gene>
<dbReference type="InterPro" id="IPR048444">
    <property type="entry name" value="DNMK"/>
</dbReference>
<dbReference type="EMBL" id="ON529857">
    <property type="protein sequence ID" value="USN15460.1"/>
    <property type="molecule type" value="Genomic_DNA"/>
</dbReference>
<accession>A0A9E7SKZ9</accession>
<dbReference type="InterPro" id="IPR027417">
    <property type="entry name" value="P-loop_NTPase"/>
</dbReference>
<dbReference type="GO" id="GO:0016301">
    <property type="term" value="F:kinase activity"/>
    <property type="evidence" value="ECO:0007669"/>
    <property type="project" value="UniProtKB-KW"/>
</dbReference>
<evidence type="ECO:0000313" key="2">
    <source>
        <dbReference type="Proteomes" id="UP001056576"/>
    </source>
</evidence>
<keyword evidence="1" id="KW-0418">Kinase</keyword>
<keyword evidence="2" id="KW-1185">Reference proteome</keyword>
<dbReference type="Gene3D" id="3.40.50.300">
    <property type="entry name" value="P-loop containing nucleotide triphosphate hydrolases"/>
    <property type="match status" value="1"/>
</dbReference>
<dbReference type="Proteomes" id="UP001056576">
    <property type="component" value="Segment"/>
</dbReference>
<dbReference type="SUPFAM" id="SSF52540">
    <property type="entry name" value="P-loop containing nucleoside triphosphate hydrolases"/>
    <property type="match status" value="1"/>
</dbReference>
<organism evidence="1 2">
    <name type="scientific">Brevundimonas phage vB_BpoS-Kikimora</name>
    <dbReference type="NCBI Taxonomy" id="2948601"/>
    <lineage>
        <taxon>Viruses</taxon>
        <taxon>Duplodnaviria</taxon>
        <taxon>Heunggongvirae</taxon>
        <taxon>Uroviricota</taxon>
        <taxon>Caudoviricetes</taxon>
        <taxon>Jeanschmidtviridae</taxon>
        <taxon>Kikimoravirus</taxon>
        <taxon>Kikimoravirus kikimora</taxon>
    </lineage>
</organism>
<proteinExistence type="predicted"/>
<name>A0A9E7SKZ9_9CAUD</name>
<evidence type="ECO:0000313" key="1">
    <source>
        <dbReference type="EMBL" id="USN15460.1"/>
    </source>
</evidence>
<sequence>MRPYPLVAITGKRGHGKSTLAEVLTRRGYAHVNFADPLREACTTVYGVSMKEMLDPVLKETPLQRYPYKSPRELMQRIGTEMFRAYLDDTWVEAFRRSADAAIQAGAPGVVCSDCRFVNEAAMIRAMGGRIIKVVDPRRTRNDLYSLHQSEIEIDQVEADWTIYNERTVADLHQAGEALLLDAISY</sequence>
<protein>
    <submittedName>
        <fullName evidence="1">Deoxynucleotide monophosphate kinase</fullName>
    </submittedName>
</protein>
<dbReference type="Pfam" id="PF21448">
    <property type="entry name" value="DNMK"/>
    <property type="match status" value="1"/>
</dbReference>
<reference evidence="1 2" key="1">
    <citation type="submission" date="2022-05" db="EMBL/GenBank/DDBJ databases">
        <authorList>
            <person name="Friedrich I."/>
            <person name="Poehlein A."/>
            <person name="Schneider D."/>
            <person name="Hertel R."/>
            <person name="Daniel R."/>
        </authorList>
    </citation>
    <scope>NUCLEOTIDE SEQUENCE [LARGE SCALE GENOMIC DNA]</scope>
</reference>
<keyword evidence="1" id="KW-0808">Transferase</keyword>